<dbReference type="GO" id="GO:0008250">
    <property type="term" value="C:oligosaccharyltransferase complex"/>
    <property type="evidence" value="ECO:0007669"/>
    <property type="project" value="TreeGrafter"/>
</dbReference>
<feature type="domain" description="OST48 N-terminal" evidence="10">
    <location>
        <begin position="26"/>
        <end position="280"/>
    </location>
</feature>
<organism evidence="12">
    <name type="scientific">Cyprideis torosa</name>
    <dbReference type="NCBI Taxonomy" id="163714"/>
    <lineage>
        <taxon>Eukaryota</taxon>
        <taxon>Metazoa</taxon>
        <taxon>Ecdysozoa</taxon>
        <taxon>Arthropoda</taxon>
        <taxon>Crustacea</taxon>
        <taxon>Oligostraca</taxon>
        <taxon>Ostracoda</taxon>
        <taxon>Podocopa</taxon>
        <taxon>Podocopida</taxon>
        <taxon>Cytherocopina</taxon>
        <taxon>Cytheroidea</taxon>
        <taxon>Cytherideidae</taxon>
        <taxon>Cyprideis</taxon>
    </lineage>
</organism>
<dbReference type="PANTHER" id="PTHR10830:SF0">
    <property type="entry name" value="DOLICHYL-DIPHOSPHOOLIGOSACCHARIDE--PROTEIN GLYCOSYLTRANSFERASE 48 KDA SUBUNIT"/>
    <property type="match status" value="1"/>
</dbReference>
<dbReference type="InterPro" id="IPR005013">
    <property type="entry name" value="DDOST_48_kDa_subunit"/>
</dbReference>
<dbReference type="Pfam" id="PF23358">
    <property type="entry name" value="OST48_MD"/>
    <property type="match status" value="1"/>
</dbReference>
<evidence type="ECO:0000256" key="6">
    <source>
        <dbReference type="ARBA" id="ARBA00022824"/>
    </source>
</evidence>
<comment type="subcellular location">
    <subcellularLocation>
        <location evidence="1 9">Endoplasmic reticulum membrane</location>
        <topology evidence="1 9">Single-pass type I membrane protein</topology>
    </subcellularLocation>
</comment>
<comment type="subunit">
    <text evidence="9">Component of the oligosaccharyltransferase (OST) complex.</text>
</comment>
<reference evidence="12" key="1">
    <citation type="submission" date="2020-11" db="EMBL/GenBank/DDBJ databases">
        <authorList>
            <person name="Tran Van P."/>
        </authorList>
    </citation>
    <scope>NUCLEOTIDE SEQUENCE</scope>
</reference>
<dbReference type="InterPro" id="IPR055459">
    <property type="entry name" value="OST48_MD"/>
</dbReference>
<evidence type="ECO:0000256" key="1">
    <source>
        <dbReference type="ARBA" id="ARBA00004115"/>
    </source>
</evidence>
<evidence type="ECO:0000259" key="11">
    <source>
        <dbReference type="Pfam" id="PF23358"/>
    </source>
</evidence>
<comment type="similarity">
    <text evidence="3 9">Belongs to the DDOST 48 kDa subunit family.</text>
</comment>
<evidence type="ECO:0000256" key="5">
    <source>
        <dbReference type="ARBA" id="ARBA00022692"/>
    </source>
</evidence>
<evidence type="ECO:0000256" key="3">
    <source>
        <dbReference type="ARBA" id="ARBA00008743"/>
    </source>
</evidence>
<feature type="signal peptide" evidence="9">
    <location>
        <begin position="1"/>
        <end position="20"/>
    </location>
</feature>
<proteinExistence type="inferred from homology"/>
<protein>
    <recommendedName>
        <fullName evidence="4 9">Dolichyl-diphosphooligosaccharide--protein glycosyltransferase 48 kDa subunit</fullName>
        <shortName evidence="9">Oligosaccharyl transferase 48 kDa subunit</shortName>
    </recommendedName>
</protein>
<comment type="function">
    <text evidence="9">Subunit of the oligosaccharyl transferase (OST) complex that catalyzes the initial transfer of a defined glycan (Glc(3)Man(9)GlcNAc(2) in eukaryotes) from the lipid carrier dolichol-pyrophosphate to an asparagine residue within an Asn-X-Ser/Thr consensus motif in nascent polypeptide chains, the first step in protein N-glycosylation. N-glycosylation occurs cotranslationally and the complex associates with the Sec61 complex at the channel-forming translocon complex that mediates protein translocation across the endoplasmic reticulum (ER).</text>
</comment>
<evidence type="ECO:0000256" key="8">
    <source>
        <dbReference type="ARBA" id="ARBA00023136"/>
    </source>
</evidence>
<keyword evidence="9" id="KW-0732">Signal</keyword>
<evidence type="ECO:0000256" key="7">
    <source>
        <dbReference type="ARBA" id="ARBA00022989"/>
    </source>
</evidence>
<feature type="domain" description="OST48 middle" evidence="11">
    <location>
        <begin position="294"/>
        <end position="431"/>
    </location>
</feature>
<dbReference type="EMBL" id="OB662101">
    <property type="protein sequence ID" value="CAD7229498.1"/>
    <property type="molecule type" value="Genomic_DNA"/>
</dbReference>
<evidence type="ECO:0000256" key="2">
    <source>
        <dbReference type="ARBA" id="ARBA00004922"/>
    </source>
</evidence>
<keyword evidence="6 9" id="KW-0256">Endoplasmic reticulum</keyword>
<evidence type="ECO:0000256" key="9">
    <source>
        <dbReference type="RuleBase" id="RU361142"/>
    </source>
</evidence>
<dbReference type="Pfam" id="PF03345">
    <property type="entry name" value="OST48_N"/>
    <property type="match status" value="1"/>
</dbReference>
<keyword evidence="5 9" id="KW-0812">Transmembrane</keyword>
<evidence type="ECO:0000259" key="10">
    <source>
        <dbReference type="Pfam" id="PF03345"/>
    </source>
</evidence>
<dbReference type="PANTHER" id="PTHR10830">
    <property type="entry name" value="DOLICHYL-DIPHOSPHOOLIGOSACCHARIDE--PROTEIN GLYCOSYLTRANSFERASE 48 KDA SUBUNIT"/>
    <property type="match status" value="1"/>
</dbReference>
<dbReference type="AlphaFoldDB" id="A0A7R8WHL9"/>
<evidence type="ECO:0000256" key="4">
    <source>
        <dbReference type="ARBA" id="ARBA00013350"/>
    </source>
</evidence>
<gene>
    <name evidence="12" type="ORF">CTOB1V02_LOCUS7367</name>
</gene>
<accession>A0A7R8WHL9</accession>
<sequence length="440" mass="49531">MKLSLFSLLFVLCASSFSNSSVPPKRVLVLLDTLATRETHSIFFKGLQERGFFLTYKSADDPGLQLIRYGEFMYDHLIIFAPAVEEFGGSLSVDIITKFVDGGGNVLMAGNSATSDLIREIATEVGVEMDEEGAAVIDHLHYDTADKGQHTLIVGDPSNLIQNAEKIVGSYQHSPFLYRGTGLIADRENPLVLPILTASPSAYSYDPEKPITDYPHAVGSNTVLIAGIQARNDARVVISGSLDFFSDEFFESAVSDVVDVRKKAPKSGNKDLAMALAGWVFKEQGVLRAVKVRHHLVSDESRPEAYTIKDDIVYEIEIEEMKHGEWVPFEANDVQVEFVRIDPFIRQTMKMVKKGLFQAKFRIPDVYGVFQFKVDYKKLGYSFLKSYTQVSVRPLEHTQYERFILSAYPYYISSFSMMFGVWCLSCVFLHHRDQVKDKTE</sequence>
<keyword evidence="8 9" id="KW-0472">Membrane</keyword>
<dbReference type="InterPro" id="IPR055457">
    <property type="entry name" value="OST48_N"/>
</dbReference>
<dbReference type="GO" id="GO:0018279">
    <property type="term" value="P:protein N-linked glycosylation via asparagine"/>
    <property type="evidence" value="ECO:0007669"/>
    <property type="project" value="UniProtKB-UniRule"/>
</dbReference>
<feature type="chain" id="PRO_5040558279" description="Dolichyl-diphosphooligosaccharide--protein glycosyltransferase 48 kDa subunit" evidence="9">
    <location>
        <begin position="21"/>
        <end position="440"/>
    </location>
</feature>
<comment type="pathway">
    <text evidence="2 9">Protein modification; protein glycosylation.</text>
</comment>
<evidence type="ECO:0000313" key="12">
    <source>
        <dbReference type="EMBL" id="CAD7229498.1"/>
    </source>
</evidence>
<dbReference type="OrthoDB" id="29105at2759"/>
<feature type="transmembrane region" description="Helical" evidence="9">
    <location>
        <begin position="408"/>
        <end position="429"/>
    </location>
</feature>
<dbReference type="UniPathway" id="UPA00378"/>
<name>A0A7R8WHL9_9CRUS</name>
<keyword evidence="7 9" id="KW-1133">Transmembrane helix</keyword>